<reference evidence="2" key="1">
    <citation type="submission" date="2013-07" db="EMBL/GenBank/DDBJ databases">
        <title>The genome of Eucalyptus grandis.</title>
        <authorList>
            <person name="Schmutz J."/>
            <person name="Hayes R."/>
            <person name="Myburg A."/>
            <person name="Tuskan G."/>
            <person name="Grattapaglia D."/>
            <person name="Rokhsar D.S."/>
        </authorList>
    </citation>
    <scope>NUCLEOTIDE SEQUENCE</scope>
    <source>
        <tissue evidence="2">Leaf extractions</tissue>
    </source>
</reference>
<proteinExistence type="predicted"/>
<dbReference type="AlphaFoldDB" id="A0A059CHF8"/>
<protein>
    <submittedName>
        <fullName evidence="2">Uncharacterized protein</fullName>
    </submittedName>
</protein>
<dbReference type="EMBL" id="KK198756">
    <property type="protein sequence ID" value="KCW77679.1"/>
    <property type="molecule type" value="Genomic_DNA"/>
</dbReference>
<sequence>MCHLRLILNLVLNLFRSYSSSIPDFNIMTYSFRMDQALANGQMIMFPHANISLEWKSTCRTSIDYILSFL</sequence>
<gene>
    <name evidence="2" type="ORF">EUGRSUZ_D01980</name>
</gene>
<dbReference type="Gramene" id="KCW77679">
    <property type="protein sequence ID" value="KCW77679"/>
    <property type="gene ID" value="EUGRSUZ_D01980"/>
</dbReference>
<name>A0A059CHF8_EUCGR</name>
<dbReference type="InParanoid" id="A0A059CHF8"/>
<evidence type="ECO:0000313" key="2">
    <source>
        <dbReference type="EMBL" id="KCW77679.1"/>
    </source>
</evidence>
<keyword evidence="1" id="KW-0732">Signal</keyword>
<accession>A0A059CHF8</accession>
<organism evidence="2">
    <name type="scientific">Eucalyptus grandis</name>
    <name type="common">Flooded gum</name>
    <dbReference type="NCBI Taxonomy" id="71139"/>
    <lineage>
        <taxon>Eukaryota</taxon>
        <taxon>Viridiplantae</taxon>
        <taxon>Streptophyta</taxon>
        <taxon>Embryophyta</taxon>
        <taxon>Tracheophyta</taxon>
        <taxon>Spermatophyta</taxon>
        <taxon>Magnoliopsida</taxon>
        <taxon>eudicotyledons</taxon>
        <taxon>Gunneridae</taxon>
        <taxon>Pentapetalae</taxon>
        <taxon>rosids</taxon>
        <taxon>malvids</taxon>
        <taxon>Myrtales</taxon>
        <taxon>Myrtaceae</taxon>
        <taxon>Myrtoideae</taxon>
        <taxon>Eucalypteae</taxon>
        <taxon>Eucalyptus</taxon>
    </lineage>
</organism>
<evidence type="ECO:0000256" key="1">
    <source>
        <dbReference type="SAM" id="SignalP"/>
    </source>
</evidence>
<feature type="chain" id="PRO_5001569281" evidence="1">
    <location>
        <begin position="22"/>
        <end position="70"/>
    </location>
</feature>
<feature type="signal peptide" evidence="1">
    <location>
        <begin position="1"/>
        <end position="21"/>
    </location>
</feature>